<dbReference type="NCBIfam" id="TIGR01087">
    <property type="entry name" value="murD"/>
    <property type="match status" value="1"/>
</dbReference>
<evidence type="ECO:0000256" key="3">
    <source>
        <dbReference type="ARBA" id="ARBA00022490"/>
    </source>
</evidence>
<evidence type="ECO:0000256" key="5">
    <source>
        <dbReference type="ARBA" id="ARBA00022741"/>
    </source>
</evidence>
<dbReference type="SUPFAM" id="SSF53623">
    <property type="entry name" value="MurD-like peptide ligases, catalytic domain"/>
    <property type="match status" value="1"/>
</dbReference>
<evidence type="ECO:0000313" key="9">
    <source>
        <dbReference type="EMBL" id="CAB4662213.1"/>
    </source>
</evidence>
<evidence type="ECO:0000313" key="12">
    <source>
        <dbReference type="EMBL" id="CAB5009114.1"/>
    </source>
</evidence>
<dbReference type="PANTHER" id="PTHR43692">
    <property type="entry name" value="UDP-N-ACETYLMURAMOYLALANINE--D-GLUTAMATE LIGASE"/>
    <property type="match status" value="1"/>
</dbReference>
<dbReference type="GO" id="GO:0008360">
    <property type="term" value="P:regulation of cell shape"/>
    <property type="evidence" value="ECO:0007669"/>
    <property type="project" value="InterPro"/>
</dbReference>
<dbReference type="GO" id="GO:0009252">
    <property type="term" value="P:peptidoglycan biosynthetic process"/>
    <property type="evidence" value="ECO:0007669"/>
    <property type="project" value="UniProtKB-UniPathway"/>
</dbReference>
<dbReference type="Pfam" id="PF02875">
    <property type="entry name" value="Mur_ligase_C"/>
    <property type="match status" value="1"/>
</dbReference>
<evidence type="ECO:0000313" key="10">
    <source>
        <dbReference type="EMBL" id="CAB4780247.1"/>
    </source>
</evidence>
<dbReference type="InterPro" id="IPR005762">
    <property type="entry name" value="MurD"/>
</dbReference>
<proteinExistence type="inferred from homology"/>
<dbReference type="GO" id="GO:0008764">
    <property type="term" value="F:UDP-N-acetylmuramoylalanine-D-glutamate ligase activity"/>
    <property type="evidence" value="ECO:0007669"/>
    <property type="project" value="UniProtKB-EC"/>
</dbReference>
<dbReference type="GO" id="GO:0005524">
    <property type="term" value="F:ATP binding"/>
    <property type="evidence" value="ECO:0007669"/>
    <property type="project" value="UniProtKB-KW"/>
</dbReference>
<evidence type="ECO:0000256" key="4">
    <source>
        <dbReference type="ARBA" id="ARBA00022598"/>
    </source>
</evidence>
<dbReference type="AlphaFoldDB" id="A0A6J6LNJ4"/>
<organism evidence="9">
    <name type="scientific">freshwater metagenome</name>
    <dbReference type="NCBI Taxonomy" id="449393"/>
    <lineage>
        <taxon>unclassified sequences</taxon>
        <taxon>metagenomes</taxon>
        <taxon>ecological metagenomes</taxon>
    </lineage>
</organism>
<dbReference type="InterPro" id="IPR013221">
    <property type="entry name" value="Mur_ligase_cen"/>
</dbReference>
<dbReference type="Gene3D" id="3.40.1190.10">
    <property type="entry name" value="Mur-like, catalytic domain"/>
    <property type="match status" value="1"/>
</dbReference>
<accession>A0A6J6LNJ4</accession>
<comment type="pathway">
    <text evidence="2">Cell wall biogenesis; peptidoglycan biosynthesis.</text>
</comment>
<name>A0A6J6LNJ4_9ZZZZ</name>
<dbReference type="Gene3D" id="3.90.190.20">
    <property type="entry name" value="Mur ligase, C-terminal domain"/>
    <property type="match status" value="1"/>
</dbReference>
<dbReference type="Pfam" id="PF08245">
    <property type="entry name" value="Mur_ligase_M"/>
    <property type="match status" value="1"/>
</dbReference>
<keyword evidence="4" id="KW-0436">Ligase</keyword>
<dbReference type="EMBL" id="CAFAAH010000008">
    <property type="protein sequence ID" value="CAB4787219.1"/>
    <property type="molecule type" value="Genomic_DNA"/>
</dbReference>
<dbReference type="SUPFAM" id="SSF53244">
    <property type="entry name" value="MurD-like peptide ligases, peptide-binding domain"/>
    <property type="match status" value="1"/>
</dbReference>
<dbReference type="PANTHER" id="PTHR43692:SF1">
    <property type="entry name" value="UDP-N-ACETYLMURAMOYLALANINE--D-GLUTAMATE LIGASE"/>
    <property type="match status" value="1"/>
</dbReference>
<reference evidence="9" key="1">
    <citation type="submission" date="2020-05" db="EMBL/GenBank/DDBJ databases">
        <authorList>
            <person name="Chiriac C."/>
            <person name="Salcher M."/>
            <person name="Ghai R."/>
            <person name="Kavagutti S V."/>
        </authorList>
    </citation>
    <scope>NUCLEOTIDE SEQUENCE</scope>
</reference>
<dbReference type="GO" id="GO:0005737">
    <property type="term" value="C:cytoplasm"/>
    <property type="evidence" value="ECO:0007669"/>
    <property type="project" value="UniProtKB-SubCell"/>
</dbReference>
<evidence type="ECO:0000256" key="1">
    <source>
        <dbReference type="ARBA" id="ARBA00004496"/>
    </source>
</evidence>
<evidence type="ECO:0000259" key="8">
    <source>
        <dbReference type="Pfam" id="PF08245"/>
    </source>
</evidence>
<sequence length="457" mass="47885">MSAEARDWSGKSVLVVGLRMTGSAVARSFLSRGAQVTVVEERPSSPGYAELRNELLAAGARIVESPEEREWSSLVAGVDLLVPSPGVPPSHPVMIAAVKQGVTVRGDIDLAVGESLVPVVAVTGTNGKTTVTTLIAAMLEATGLRAGAAGNIGWAVMDAQQRAFDVLVVEVSSFQLHSTTETFSPSVSVLLNIAEDHTDWHGSFARYTDDKSRIFRSQGPADLLVFNADDPIVAALALEAPGRTLSFSIDPDAQSGYRIRNGELITPDGARIARIADLPLKAPHDLANALAASAAALSSGANIESVHAALLSFARLHHRAEPIGENQGVAFINDSKATNPHATITAVGGYASCVLIAGGRNKGIDLSILRPLSKNLRGVVAIGEAAPEIEAAFDGATPTRVATNMKDAVRFAAEMSKPGDVVLLSPACASFDWYKSYEERGESFVAEVEAFISGADQ</sequence>
<keyword evidence="5" id="KW-0547">Nucleotide-binding</keyword>
<keyword evidence="3" id="KW-0963">Cytoplasm</keyword>
<evidence type="ECO:0000313" key="11">
    <source>
        <dbReference type="EMBL" id="CAB4787219.1"/>
    </source>
</evidence>
<evidence type="ECO:0000259" key="7">
    <source>
        <dbReference type="Pfam" id="PF02875"/>
    </source>
</evidence>
<feature type="domain" description="Mur ligase C-terminal" evidence="7">
    <location>
        <begin position="318"/>
        <end position="428"/>
    </location>
</feature>
<dbReference type="InterPro" id="IPR036615">
    <property type="entry name" value="Mur_ligase_C_dom_sf"/>
</dbReference>
<dbReference type="Pfam" id="PF21799">
    <property type="entry name" value="MurD-like_N"/>
    <property type="match status" value="1"/>
</dbReference>
<keyword evidence="6" id="KW-0067">ATP-binding</keyword>
<dbReference type="EMBL" id="CAEZZU010000109">
    <property type="protein sequence ID" value="CAB4780247.1"/>
    <property type="molecule type" value="Genomic_DNA"/>
</dbReference>
<dbReference type="UniPathway" id="UPA00219"/>
<dbReference type="EMBL" id="CAFBPF010000061">
    <property type="protein sequence ID" value="CAB5009114.1"/>
    <property type="molecule type" value="Genomic_DNA"/>
</dbReference>
<evidence type="ECO:0000256" key="6">
    <source>
        <dbReference type="ARBA" id="ARBA00022840"/>
    </source>
</evidence>
<protein>
    <submittedName>
        <fullName evidence="9">Unannotated protein</fullName>
    </submittedName>
</protein>
<feature type="domain" description="Mur ligase central" evidence="8">
    <location>
        <begin position="122"/>
        <end position="296"/>
    </location>
</feature>
<dbReference type="GO" id="GO:0051301">
    <property type="term" value="P:cell division"/>
    <property type="evidence" value="ECO:0007669"/>
    <property type="project" value="InterPro"/>
</dbReference>
<dbReference type="InterPro" id="IPR036565">
    <property type="entry name" value="Mur-like_cat_sf"/>
</dbReference>
<evidence type="ECO:0000256" key="2">
    <source>
        <dbReference type="ARBA" id="ARBA00004752"/>
    </source>
</evidence>
<gene>
    <name evidence="9" type="ORF">UFOPK2242_01036</name>
    <name evidence="10" type="ORF">UFOPK2925_00808</name>
    <name evidence="11" type="ORF">UFOPK2996_00159</name>
    <name evidence="12" type="ORF">UFOPK4071_00621</name>
</gene>
<dbReference type="EMBL" id="CAEZWM010000132">
    <property type="protein sequence ID" value="CAB4662213.1"/>
    <property type="molecule type" value="Genomic_DNA"/>
</dbReference>
<comment type="subcellular location">
    <subcellularLocation>
        <location evidence="1">Cytoplasm</location>
    </subcellularLocation>
</comment>
<dbReference type="HAMAP" id="MF_00639">
    <property type="entry name" value="MurD"/>
    <property type="match status" value="1"/>
</dbReference>
<dbReference type="Gene3D" id="3.40.50.720">
    <property type="entry name" value="NAD(P)-binding Rossmann-like Domain"/>
    <property type="match status" value="1"/>
</dbReference>
<dbReference type="InterPro" id="IPR004101">
    <property type="entry name" value="Mur_ligase_C"/>
</dbReference>
<dbReference type="SUPFAM" id="SSF51984">
    <property type="entry name" value="MurCD N-terminal domain"/>
    <property type="match status" value="1"/>
</dbReference>